<sequence>MRFTSIAAFLALSAVVVVATPVTENTPARQLYRRAPCDVEGQSVMEKLIRTSQALSNLESEYFRVGWDANFVAQFNRCKDNLSTVTFEVKDELGDPPRERSESLTLRDARAYLEVNSYRLKMGLENHGISYPGSRIATALEDYMKIVDRTDSDIGWLVQCWKVAGGK</sequence>
<dbReference type="AlphaFoldDB" id="A0A9P6QBG0"/>
<dbReference type="OrthoDB" id="2478637at2759"/>
<reference evidence="2" key="1">
    <citation type="journal article" date="2020" name="Fungal Divers.">
        <title>Resolving the Mortierellaceae phylogeny through synthesis of multi-gene phylogenetics and phylogenomics.</title>
        <authorList>
            <person name="Vandepol N."/>
            <person name="Liber J."/>
            <person name="Desiro A."/>
            <person name="Na H."/>
            <person name="Kennedy M."/>
            <person name="Barry K."/>
            <person name="Grigoriev I.V."/>
            <person name="Miller A.N."/>
            <person name="O'Donnell K."/>
            <person name="Stajich J.E."/>
            <person name="Bonito G."/>
        </authorList>
    </citation>
    <scope>NUCLEOTIDE SEQUENCE</scope>
    <source>
        <strain evidence="2">BC1065</strain>
    </source>
</reference>
<keyword evidence="3" id="KW-1185">Reference proteome</keyword>
<evidence type="ECO:0000256" key="1">
    <source>
        <dbReference type="SAM" id="SignalP"/>
    </source>
</evidence>
<keyword evidence="1" id="KW-0732">Signal</keyword>
<name>A0A9P6QBG0_9FUNG</name>
<protein>
    <submittedName>
        <fullName evidence="2">Uncharacterized protein</fullName>
    </submittedName>
</protein>
<comment type="caution">
    <text evidence="2">The sequence shown here is derived from an EMBL/GenBank/DDBJ whole genome shotgun (WGS) entry which is preliminary data.</text>
</comment>
<evidence type="ECO:0000313" key="2">
    <source>
        <dbReference type="EMBL" id="KAG0261991.1"/>
    </source>
</evidence>
<accession>A0A9P6QBG0</accession>
<organism evidence="2 3">
    <name type="scientific">Actinomortierella ambigua</name>
    <dbReference type="NCBI Taxonomy" id="1343610"/>
    <lineage>
        <taxon>Eukaryota</taxon>
        <taxon>Fungi</taxon>
        <taxon>Fungi incertae sedis</taxon>
        <taxon>Mucoromycota</taxon>
        <taxon>Mortierellomycotina</taxon>
        <taxon>Mortierellomycetes</taxon>
        <taxon>Mortierellales</taxon>
        <taxon>Mortierellaceae</taxon>
        <taxon>Actinomortierella</taxon>
    </lineage>
</organism>
<feature type="chain" id="PRO_5040214038" evidence="1">
    <location>
        <begin position="20"/>
        <end position="167"/>
    </location>
</feature>
<feature type="signal peptide" evidence="1">
    <location>
        <begin position="1"/>
        <end position="19"/>
    </location>
</feature>
<evidence type="ECO:0000313" key="3">
    <source>
        <dbReference type="Proteomes" id="UP000807716"/>
    </source>
</evidence>
<dbReference type="EMBL" id="JAAAJB010000200">
    <property type="protein sequence ID" value="KAG0261991.1"/>
    <property type="molecule type" value="Genomic_DNA"/>
</dbReference>
<dbReference type="Proteomes" id="UP000807716">
    <property type="component" value="Unassembled WGS sequence"/>
</dbReference>
<proteinExistence type="predicted"/>
<gene>
    <name evidence="2" type="ORF">DFQ27_002668</name>
</gene>